<proteinExistence type="predicted"/>
<dbReference type="Proteomes" id="UP000800093">
    <property type="component" value="Unassembled WGS sequence"/>
</dbReference>
<feature type="domain" description="AB hydrolase-1" evidence="1">
    <location>
        <begin position="27"/>
        <end position="271"/>
    </location>
</feature>
<evidence type="ECO:0000259" key="1">
    <source>
        <dbReference type="Pfam" id="PF00561"/>
    </source>
</evidence>
<accession>A0A9P4K0D4</accession>
<evidence type="ECO:0000313" key="2">
    <source>
        <dbReference type="EMBL" id="KAF2260559.1"/>
    </source>
</evidence>
<dbReference type="PANTHER" id="PTHR43798">
    <property type="entry name" value="MONOACYLGLYCEROL LIPASE"/>
    <property type="match status" value="1"/>
</dbReference>
<dbReference type="Pfam" id="PF00561">
    <property type="entry name" value="Abhydrolase_1"/>
    <property type="match status" value="1"/>
</dbReference>
<dbReference type="InterPro" id="IPR050266">
    <property type="entry name" value="AB_hydrolase_sf"/>
</dbReference>
<dbReference type="Gene3D" id="3.40.50.1820">
    <property type="entry name" value="alpha/beta hydrolase"/>
    <property type="match status" value="1"/>
</dbReference>
<protein>
    <submittedName>
        <fullName evidence="2">Alpha/beta-hydrolase</fullName>
    </submittedName>
</protein>
<dbReference type="InterPro" id="IPR029058">
    <property type="entry name" value="AB_hydrolase_fold"/>
</dbReference>
<dbReference type="PANTHER" id="PTHR43798:SF33">
    <property type="entry name" value="HYDROLASE, PUTATIVE (AFU_ORTHOLOGUE AFUA_2G14860)-RELATED"/>
    <property type="match status" value="1"/>
</dbReference>
<dbReference type="OrthoDB" id="8119704at2759"/>
<gene>
    <name evidence="2" type="ORF">CC78DRAFT_23889</name>
</gene>
<dbReference type="PRINTS" id="PR00111">
    <property type="entry name" value="ABHYDROLASE"/>
</dbReference>
<organism evidence="2 3">
    <name type="scientific">Lojkania enalia</name>
    <dbReference type="NCBI Taxonomy" id="147567"/>
    <lineage>
        <taxon>Eukaryota</taxon>
        <taxon>Fungi</taxon>
        <taxon>Dikarya</taxon>
        <taxon>Ascomycota</taxon>
        <taxon>Pezizomycotina</taxon>
        <taxon>Dothideomycetes</taxon>
        <taxon>Pleosporomycetidae</taxon>
        <taxon>Pleosporales</taxon>
        <taxon>Pleosporales incertae sedis</taxon>
        <taxon>Lojkania</taxon>
    </lineage>
</organism>
<dbReference type="InterPro" id="IPR000073">
    <property type="entry name" value="AB_hydrolase_1"/>
</dbReference>
<reference evidence="3" key="1">
    <citation type="journal article" date="2020" name="Stud. Mycol.">
        <title>101 Dothideomycetes genomes: A test case for predicting lifestyles and emergence of pathogens.</title>
        <authorList>
            <person name="Haridas S."/>
            <person name="Albert R."/>
            <person name="Binder M."/>
            <person name="Bloem J."/>
            <person name="LaButti K."/>
            <person name="Salamov A."/>
            <person name="Andreopoulos B."/>
            <person name="Baker S."/>
            <person name="Barry K."/>
            <person name="Bills G."/>
            <person name="Bluhm B."/>
            <person name="Cannon C."/>
            <person name="Castanera R."/>
            <person name="Culley D."/>
            <person name="Daum C."/>
            <person name="Ezra D."/>
            <person name="Gonzalez J."/>
            <person name="Henrissat B."/>
            <person name="Kuo A."/>
            <person name="Liang C."/>
            <person name="Lipzen A."/>
            <person name="Lutzoni F."/>
            <person name="Magnuson J."/>
            <person name="Mondo S."/>
            <person name="Nolan M."/>
            <person name="Ohm R."/>
            <person name="Pangilinan J."/>
            <person name="Park H.-J."/>
            <person name="Ramirez L."/>
            <person name="Alfaro M."/>
            <person name="Sun H."/>
            <person name="Tritt A."/>
            <person name="Yoshinaga Y."/>
            <person name="Zwiers L.-H."/>
            <person name="Turgeon B."/>
            <person name="Goodwin S."/>
            <person name="Spatafora J."/>
            <person name="Crous P."/>
            <person name="Grigoriev I."/>
        </authorList>
    </citation>
    <scope>NUCLEOTIDE SEQUENCE [LARGE SCALE GENOMIC DNA]</scope>
    <source>
        <strain evidence="3">CBS 304.66</strain>
    </source>
</reference>
<keyword evidence="3" id="KW-1185">Reference proteome</keyword>
<dbReference type="SUPFAM" id="SSF53474">
    <property type="entry name" value="alpha/beta-Hydrolases"/>
    <property type="match status" value="1"/>
</dbReference>
<comment type="caution">
    <text evidence="2">The sequence shown here is derived from an EMBL/GenBank/DDBJ whole genome shotgun (WGS) entry which is preliminary data.</text>
</comment>
<dbReference type="AlphaFoldDB" id="A0A9P4K0D4"/>
<evidence type="ECO:0000313" key="3">
    <source>
        <dbReference type="Proteomes" id="UP000800093"/>
    </source>
</evidence>
<sequence length="289" mass="31890">MTSGSFTLDTPYGIISITDTAVKNSAPALLLIHGNSSSSRIWHHIFSSKALTSKYRLIAFDLPGHGASSNAPDPETSYSMRGYADLAIYILNHLNVESVVVFGWSLGGHVAIEMMPLLPKGMLKGVLLVGTPPALGLQQTDRGFLFKDGHMSLAARKDFTEEEVRQFARSGAGKGAFESWMEDDVRRCDGRARVLMWKRFAEGVGVDQRAIVEGTEEFEDLARRVLVGVVNGGSEPFVDLDYLDGISWKRLWKGKCLRLEGLGHAPFWERPAEFEGILLDFLKDASQVE</sequence>
<dbReference type="GO" id="GO:0016020">
    <property type="term" value="C:membrane"/>
    <property type="evidence" value="ECO:0007669"/>
    <property type="project" value="TreeGrafter"/>
</dbReference>
<name>A0A9P4K0D4_9PLEO</name>
<dbReference type="EMBL" id="ML986678">
    <property type="protein sequence ID" value="KAF2260559.1"/>
    <property type="molecule type" value="Genomic_DNA"/>
</dbReference>